<dbReference type="Proteomes" id="UP000267164">
    <property type="component" value="Chromosome"/>
</dbReference>
<feature type="domain" description="STAS" evidence="1">
    <location>
        <begin position="12"/>
        <end position="92"/>
    </location>
</feature>
<dbReference type="SUPFAM" id="SSF52091">
    <property type="entry name" value="SpoIIaa-like"/>
    <property type="match status" value="1"/>
</dbReference>
<dbReference type="Pfam" id="PF13466">
    <property type="entry name" value="STAS_2"/>
    <property type="match status" value="1"/>
</dbReference>
<gene>
    <name evidence="2" type="ORF">D7D52_32335</name>
</gene>
<evidence type="ECO:0000313" key="2">
    <source>
        <dbReference type="EMBL" id="AYF77726.1"/>
    </source>
</evidence>
<evidence type="ECO:0000259" key="1">
    <source>
        <dbReference type="PROSITE" id="PS50801"/>
    </source>
</evidence>
<dbReference type="PROSITE" id="PS50801">
    <property type="entry name" value="STAS"/>
    <property type="match status" value="1"/>
</dbReference>
<organism evidence="2 3">
    <name type="scientific">Nocardia yunnanensis</name>
    <dbReference type="NCBI Taxonomy" id="2382165"/>
    <lineage>
        <taxon>Bacteria</taxon>
        <taxon>Bacillati</taxon>
        <taxon>Actinomycetota</taxon>
        <taxon>Actinomycetes</taxon>
        <taxon>Mycobacteriales</taxon>
        <taxon>Nocardiaceae</taxon>
        <taxon>Nocardia</taxon>
    </lineage>
</organism>
<dbReference type="OrthoDB" id="4570743at2"/>
<dbReference type="Gene3D" id="3.30.750.24">
    <property type="entry name" value="STAS domain"/>
    <property type="match status" value="1"/>
</dbReference>
<dbReference type="InterPro" id="IPR036513">
    <property type="entry name" value="STAS_dom_sf"/>
</dbReference>
<dbReference type="KEGG" id="nyu:D7D52_32335"/>
<evidence type="ECO:0000313" key="3">
    <source>
        <dbReference type="Proteomes" id="UP000267164"/>
    </source>
</evidence>
<accession>A0A386ZJW8</accession>
<name>A0A386ZJW8_9NOCA</name>
<dbReference type="AlphaFoldDB" id="A0A386ZJW8"/>
<protein>
    <submittedName>
        <fullName evidence="2">Anti-sigma factor antagonist</fullName>
    </submittedName>
</protein>
<sequence length="92" mass="10179">MWCFVDERPRRVAMRGEIDLNTRPQLAGAYRELARLAPADVVVDLADVTFIGCVGLELVVRLTAHLEPTGHTLVIDSPSPPARRLLELTGFL</sequence>
<dbReference type="InterPro" id="IPR058548">
    <property type="entry name" value="MlaB-like_STAS"/>
</dbReference>
<reference evidence="2 3" key="1">
    <citation type="submission" date="2018-09" db="EMBL/GenBank/DDBJ databases">
        <title>Nocardia yunnanensis sp. nov., an actinomycete isolated from a soil sample.</title>
        <authorList>
            <person name="Zhang J."/>
        </authorList>
    </citation>
    <scope>NUCLEOTIDE SEQUENCE [LARGE SCALE GENOMIC DNA]</scope>
    <source>
        <strain evidence="2 3">CFHS0054</strain>
    </source>
</reference>
<dbReference type="EMBL" id="CP032568">
    <property type="protein sequence ID" value="AYF77726.1"/>
    <property type="molecule type" value="Genomic_DNA"/>
</dbReference>
<keyword evidence="3" id="KW-1185">Reference proteome</keyword>
<dbReference type="CDD" id="cd07043">
    <property type="entry name" value="STAS_anti-anti-sigma_factors"/>
    <property type="match status" value="1"/>
</dbReference>
<proteinExistence type="predicted"/>
<dbReference type="InterPro" id="IPR002645">
    <property type="entry name" value="STAS_dom"/>
</dbReference>